<name>A0A5S4GZT3_9ACTN</name>
<feature type="non-terminal residue" evidence="1">
    <location>
        <position position="32"/>
    </location>
</feature>
<protein>
    <submittedName>
        <fullName evidence="1">NADPH:quinone reductase</fullName>
    </submittedName>
</protein>
<dbReference type="Proteomes" id="UP000305238">
    <property type="component" value="Unassembled WGS sequence"/>
</dbReference>
<dbReference type="EMBL" id="VCKZ01000115">
    <property type="protein sequence ID" value="TMR37944.1"/>
    <property type="molecule type" value="Genomic_DNA"/>
</dbReference>
<keyword evidence="2" id="KW-1185">Reference proteome</keyword>
<proteinExistence type="predicted"/>
<accession>A0A5S4GZT3</accession>
<evidence type="ECO:0000313" key="2">
    <source>
        <dbReference type="Proteomes" id="UP000305238"/>
    </source>
</evidence>
<dbReference type="AlphaFoldDB" id="A0A5S4GZT3"/>
<dbReference type="SUPFAM" id="SSF50129">
    <property type="entry name" value="GroES-like"/>
    <property type="match status" value="1"/>
</dbReference>
<dbReference type="InterPro" id="IPR011032">
    <property type="entry name" value="GroES-like_sf"/>
</dbReference>
<sequence>MRAVWLKEFGGPEVLVPGEAPDPVPGEGQALI</sequence>
<evidence type="ECO:0000313" key="1">
    <source>
        <dbReference type="EMBL" id="TMR37944.1"/>
    </source>
</evidence>
<dbReference type="Gene3D" id="3.90.180.10">
    <property type="entry name" value="Medium-chain alcohol dehydrogenases, catalytic domain"/>
    <property type="match status" value="1"/>
</dbReference>
<comment type="caution">
    <text evidence="1">The sequence shown here is derived from an EMBL/GenBank/DDBJ whole genome shotgun (WGS) entry which is preliminary data.</text>
</comment>
<organism evidence="1 2">
    <name type="scientific">Actinomadura geliboluensis</name>
    <dbReference type="NCBI Taxonomy" id="882440"/>
    <lineage>
        <taxon>Bacteria</taxon>
        <taxon>Bacillati</taxon>
        <taxon>Actinomycetota</taxon>
        <taxon>Actinomycetes</taxon>
        <taxon>Streptosporangiales</taxon>
        <taxon>Thermomonosporaceae</taxon>
        <taxon>Actinomadura</taxon>
    </lineage>
</organism>
<gene>
    <name evidence="1" type="ORF">ETD96_17540</name>
</gene>
<reference evidence="1 2" key="1">
    <citation type="submission" date="2019-05" db="EMBL/GenBank/DDBJ databases">
        <title>Draft genome sequence of Actinomadura geliboluensis A8036.</title>
        <authorList>
            <person name="Saricaoglu S."/>
            <person name="Isik K."/>
        </authorList>
    </citation>
    <scope>NUCLEOTIDE SEQUENCE [LARGE SCALE GENOMIC DNA]</scope>
    <source>
        <strain evidence="1 2">A8036</strain>
    </source>
</reference>